<evidence type="ECO:0000256" key="9">
    <source>
        <dbReference type="ARBA" id="ARBA00031501"/>
    </source>
</evidence>
<dbReference type="Pfam" id="PF02446">
    <property type="entry name" value="Glyco_hydro_77"/>
    <property type="match status" value="1"/>
</dbReference>
<comment type="similarity">
    <text evidence="2 10">Belongs to the disproportionating enzyme family.</text>
</comment>
<evidence type="ECO:0000256" key="4">
    <source>
        <dbReference type="ARBA" id="ARBA00020295"/>
    </source>
</evidence>
<name>E3T739_9BACT</name>
<dbReference type="GO" id="GO:0005975">
    <property type="term" value="P:carbohydrate metabolic process"/>
    <property type="evidence" value="ECO:0007669"/>
    <property type="project" value="InterPro"/>
</dbReference>
<dbReference type="AlphaFoldDB" id="E3T739"/>
<evidence type="ECO:0000256" key="10">
    <source>
        <dbReference type="RuleBase" id="RU361207"/>
    </source>
</evidence>
<reference evidence="11" key="1">
    <citation type="submission" date="2009-12" db="EMBL/GenBank/DDBJ databases">
        <authorList>
            <person name="Kielak A."/>
            <person name="van Veen J.A."/>
            <person name="Kowalchuk G.A."/>
        </authorList>
    </citation>
    <scope>NUCLEOTIDE SEQUENCE</scope>
</reference>
<comment type="catalytic activity">
    <reaction evidence="1 10">
        <text>Transfers a segment of a (1-&gt;4)-alpha-D-glucan to a new position in an acceptor, which may be glucose or a (1-&gt;4)-alpha-D-glucan.</text>
        <dbReference type="EC" id="2.4.1.25"/>
    </reaction>
</comment>
<evidence type="ECO:0000256" key="5">
    <source>
        <dbReference type="ARBA" id="ARBA00022676"/>
    </source>
</evidence>
<evidence type="ECO:0000256" key="8">
    <source>
        <dbReference type="ARBA" id="ARBA00031423"/>
    </source>
</evidence>
<keyword evidence="6 10" id="KW-0808">Transferase</keyword>
<accession>E3T739</accession>
<sequence length="502" mass="56141">MKLSRSSGILLHPTSLAGPFGVGDLGPAAYAFADFLEAAGQSLWQVLPLGPTGPGNSPYACYSAFAGNTLLISPEQLVTEGLIEAAQLEGGPAFASESVDFDSVNKHKTSVLRQAFANFKRDADPELSTAFNDFCRHAVYWLEDYALFCALKDAHNGAVWNQWEAALVHREGAALETAREDFNQEIEAQKFYQFLFYRQWFALKADCNRRGIKLIGDIPIFVAHDSADVWTNQDQFKLNEKGYPTVVAGVPPDYFSASGQHWGNPLYNWNQIIAGRFRWWIQRVHATLEIFDIARLDHFRGFAAAWEIPGEDTTAERGRWVEAPGRELFTAIKEELGETPIIAEDLGVITPDVEKLRDDFNFPGMRVLQFAFSSDANNNSLPHNYQQHLVVYTGTHDNDTTVGWFADLAAAEREFCLKYLNSAGEEINWDFIRALFASVANTAIVPLQDVLGLGTEARMNLPNSTEGNWSWRVKQGALTSELAKRLRELAELYGRRSRAEQS</sequence>
<dbReference type="EC" id="2.4.1.25" evidence="3 10"/>
<dbReference type="CAZy" id="GH77">
    <property type="family name" value="Glycoside Hydrolase Family 77"/>
</dbReference>
<dbReference type="NCBIfam" id="TIGR00217">
    <property type="entry name" value="malQ"/>
    <property type="match status" value="1"/>
</dbReference>
<organism evidence="11">
    <name type="scientific">uncultured bacterium 253</name>
    <dbReference type="NCBI Taxonomy" id="698385"/>
    <lineage>
        <taxon>Bacteria</taxon>
        <taxon>environmental samples</taxon>
    </lineage>
</organism>
<dbReference type="PANTHER" id="PTHR32438:SF5">
    <property type="entry name" value="4-ALPHA-GLUCANOTRANSFERASE DPE1, CHLOROPLASTIC_AMYLOPLASTIC"/>
    <property type="match status" value="1"/>
</dbReference>
<evidence type="ECO:0000256" key="3">
    <source>
        <dbReference type="ARBA" id="ARBA00012560"/>
    </source>
</evidence>
<dbReference type="Gene3D" id="3.20.20.80">
    <property type="entry name" value="Glycosidases"/>
    <property type="match status" value="1"/>
</dbReference>
<evidence type="ECO:0000256" key="1">
    <source>
        <dbReference type="ARBA" id="ARBA00000439"/>
    </source>
</evidence>
<dbReference type="NCBIfam" id="NF011079">
    <property type="entry name" value="PRK14508.1-2"/>
    <property type="match status" value="1"/>
</dbReference>
<reference evidence="11" key="2">
    <citation type="journal article" date="2010" name="Appl. Environ. Microbiol.">
        <title>Comparative analysis of acidobacterial genomic fragments from terrestrial and aquatic metagenomic libraries, with emphasis on acidobacteria subdivision 6.</title>
        <authorList>
            <person name="Kielak A.M."/>
            <person name="van Veen J.A."/>
            <person name="Kowalchuk G.A."/>
        </authorList>
    </citation>
    <scope>NUCLEOTIDE SEQUENCE</scope>
</reference>
<proteinExistence type="inferred from homology"/>
<dbReference type="SUPFAM" id="SSF51445">
    <property type="entry name" value="(Trans)glycosidases"/>
    <property type="match status" value="1"/>
</dbReference>
<evidence type="ECO:0000256" key="6">
    <source>
        <dbReference type="ARBA" id="ARBA00022679"/>
    </source>
</evidence>
<dbReference type="PANTHER" id="PTHR32438">
    <property type="entry name" value="4-ALPHA-GLUCANOTRANSFERASE DPE1, CHLOROPLASTIC/AMYLOPLASTIC"/>
    <property type="match status" value="1"/>
</dbReference>
<evidence type="ECO:0000256" key="2">
    <source>
        <dbReference type="ARBA" id="ARBA00005684"/>
    </source>
</evidence>
<dbReference type="NCBIfam" id="NF011080">
    <property type="entry name" value="PRK14508.1-3"/>
    <property type="match status" value="1"/>
</dbReference>
<evidence type="ECO:0000256" key="7">
    <source>
        <dbReference type="ARBA" id="ARBA00023277"/>
    </source>
</evidence>
<protein>
    <recommendedName>
        <fullName evidence="4 10">4-alpha-glucanotransferase</fullName>
        <ecNumber evidence="3 10">2.4.1.25</ecNumber>
    </recommendedName>
    <alternativeName>
        <fullName evidence="8 10">Amylomaltase</fullName>
    </alternativeName>
    <alternativeName>
        <fullName evidence="9 10">Disproportionating enzyme</fullName>
    </alternativeName>
</protein>
<dbReference type="EMBL" id="GU260713">
    <property type="protein sequence ID" value="ADC36133.1"/>
    <property type="molecule type" value="Genomic_DNA"/>
</dbReference>
<keyword evidence="7 10" id="KW-0119">Carbohydrate metabolism</keyword>
<keyword evidence="5 10" id="KW-0328">Glycosyltransferase</keyword>
<dbReference type="GO" id="GO:0004134">
    <property type="term" value="F:4-alpha-glucanotransferase activity"/>
    <property type="evidence" value="ECO:0007669"/>
    <property type="project" value="UniProtKB-EC"/>
</dbReference>
<dbReference type="InterPro" id="IPR017853">
    <property type="entry name" value="GH"/>
</dbReference>
<evidence type="ECO:0000313" key="11">
    <source>
        <dbReference type="EMBL" id="ADC36133.1"/>
    </source>
</evidence>
<dbReference type="InterPro" id="IPR003385">
    <property type="entry name" value="Glyco_hydro_77"/>
</dbReference>